<protein>
    <recommendedName>
        <fullName evidence="4">G protein-coupled receptor</fullName>
    </recommendedName>
</protein>
<proteinExistence type="predicted"/>
<dbReference type="EMBL" id="BTRK01000005">
    <property type="protein sequence ID" value="GMR51499.1"/>
    <property type="molecule type" value="Genomic_DNA"/>
</dbReference>
<dbReference type="InterPro" id="IPR052860">
    <property type="entry name" value="NRL-GPCR1"/>
</dbReference>
<feature type="non-terminal residue" evidence="2">
    <location>
        <position position="1"/>
    </location>
</feature>
<keyword evidence="1" id="KW-0812">Transmembrane</keyword>
<feature type="transmembrane region" description="Helical" evidence="1">
    <location>
        <begin position="161"/>
        <end position="179"/>
    </location>
</feature>
<evidence type="ECO:0000256" key="1">
    <source>
        <dbReference type="SAM" id="Phobius"/>
    </source>
</evidence>
<sequence>IAIAVERIVSARNPEKYHSSPGAYWVLISHTLSAVRKVPFCDTRIFSDDQFVFAGTFVLTCDILTLLTNSRSVRFAEKSFNSAFENLNAKYQSKEALQMSVAMKPVYIAIFSVKCIIGTASIICLQSGNPYAIGYNDMCYSCVSTIYDIIIIYCRRFLFNAWLSGYLSLFMASIGLWVVCFYDEKGYLAQSTKSPPHRLFLYELCTTCSLFCTISEIAIAIERIVSTRNPEKYHNSPGTFILLIAHTVTAVRKAIIKDLNMHILQTINLYWAVLACDILTLLV</sequence>
<dbReference type="PANTHER" id="PTHR47521:SF18">
    <property type="entry name" value="G PROTEIN-COUPLED RECEPTOR-RELATED"/>
    <property type="match status" value="1"/>
</dbReference>
<dbReference type="Proteomes" id="UP001328107">
    <property type="component" value="Unassembled WGS sequence"/>
</dbReference>
<feature type="transmembrane region" description="Helical" evidence="1">
    <location>
        <begin position="106"/>
        <end position="128"/>
    </location>
</feature>
<name>A0AAN5CVS3_9BILA</name>
<reference evidence="3" key="1">
    <citation type="submission" date="2022-10" db="EMBL/GenBank/DDBJ databases">
        <title>Genome assembly of Pristionchus species.</title>
        <authorList>
            <person name="Yoshida K."/>
            <person name="Sommer R.J."/>
        </authorList>
    </citation>
    <scope>NUCLEOTIDE SEQUENCE [LARGE SCALE GENOMIC DNA]</scope>
    <source>
        <strain evidence="3">RS5460</strain>
    </source>
</reference>
<feature type="transmembrane region" description="Helical" evidence="1">
    <location>
        <begin position="199"/>
        <end position="221"/>
    </location>
</feature>
<organism evidence="2 3">
    <name type="scientific">Pristionchus mayeri</name>
    <dbReference type="NCBI Taxonomy" id="1317129"/>
    <lineage>
        <taxon>Eukaryota</taxon>
        <taxon>Metazoa</taxon>
        <taxon>Ecdysozoa</taxon>
        <taxon>Nematoda</taxon>
        <taxon>Chromadorea</taxon>
        <taxon>Rhabditida</taxon>
        <taxon>Rhabditina</taxon>
        <taxon>Diplogasteromorpha</taxon>
        <taxon>Diplogasteroidea</taxon>
        <taxon>Neodiplogasteridae</taxon>
        <taxon>Pristionchus</taxon>
    </lineage>
</organism>
<keyword evidence="1" id="KW-0472">Membrane</keyword>
<dbReference type="AlphaFoldDB" id="A0AAN5CVS3"/>
<evidence type="ECO:0000313" key="2">
    <source>
        <dbReference type="EMBL" id="GMR51499.1"/>
    </source>
</evidence>
<dbReference type="PANTHER" id="PTHR47521">
    <property type="entry name" value="SERPENTINE RECEPTOR, CLASS E (EPSILON)-RELATED"/>
    <property type="match status" value="1"/>
</dbReference>
<keyword evidence="1" id="KW-1133">Transmembrane helix</keyword>
<accession>A0AAN5CVS3</accession>
<evidence type="ECO:0008006" key="4">
    <source>
        <dbReference type="Google" id="ProtNLM"/>
    </source>
</evidence>
<gene>
    <name evidence="2" type="ORF">PMAYCL1PPCAC_21694</name>
</gene>
<keyword evidence="3" id="KW-1185">Reference proteome</keyword>
<evidence type="ECO:0000313" key="3">
    <source>
        <dbReference type="Proteomes" id="UP001328107"/>
    </source>
</evidence>
<comment type="caution">
    <text evidence="2">The sequence shown here is derived from an EMBL/GenBank/DDBJ whole genome shotgun (WGS) entry which is preliminary data.</text>
</comment>